<reference evidence="1" key="1">
    <citation type="submission" date="2021-06" db="EMBL/GenBank/DDBJ databases">
        <authorList>
            <person name="Kallberg Y."/>
            <person name="Tangrot J."/>
            <person name="Rosling A."/>
        </authorList>
    </citation>
    <scope>NUCLEOTIDE SEQUENCE</scope>
    <source>
        <strain evidence="1">MA461A</strain>
    </source>
</reference>
<organism evidence="1 2">
    <name type="scientific">Racocetra persica</name>
    <dbReference type="NCBI Taxonomy" id="160502"/>
    <lineage>
        <taxon>Eukaryota</taxon>
        <taxon>Fungi</taxon>
        <taxon>Fungi incertae sedis</taxon>
        <taxon>Mucoromycota</taxon>
        <taxon>Glomeromycotina</taxon>
        <taxon>Glomeromycetes</taxon>
        <taxon>Diversisporales</taxon>
        <taxon>Gigasporaceae</taxon>
        <taxon>Racocetra</taxon>
    </lineage>
</organism>
<sequence length="204" mass="22904">NANEVCFLKLIDYNLFITEDVFKRWSSLLLTHIQAISGPEISSPDAFRRAENQKAVAVFCETLKSMDSTTFECKKRIKKSNLEISPITPAASIPGSPISILPNSLIEKMENTSINVHESELKMNYCIHCKQPVSIPHLCNLFEHSSQPSTQISGIDSFLDKQRVLSLPVSTFGNTRFLANDCNETKFENGQNNRIERILVRASA</sequence>
<comment type="caution">
    <text evidence="1">The sequence shown here is derived from an EMBL/GenBank/DDBJ whole genome shotgun (WGS) entry which is preliminary data.</text>
</comment>
<protein>
    <submittedName>
        <fullName evidence="1">198_t:CDS:1</fullName>
    </submittedName>
</protein>
<feature type="non-terminal residue" evidence="1">
    <location>
        <position position="1"/>
    </location>
</feature>
<name>A0ACA9SA16_9GLOM</name>
<gene>
    <name evidence="1" type="ORF">RPERSI_LOCUS27659</name>
</gene>
<accession>A0ACA9SA16</accession>
<proteinExistence type="predicted"/>
<evidence type="ECO:0000313" key="2">
    <source>
        <dbReference type="Proteomes" id="UP000789920"/>
    </source>
</evidence>
<dbReference type="EMBL" id="CAJVQC010098334">
    <property type="protein sequence ID" value="CAG8830010.1"/>
    <property type="molecule type" value="Genomic_DNA"/>
</dbReference>
<evidence type="ECO:0000313" key="1">
    <source>
        <dbReference type="EMBL" id="CAG8830010.1"/>
    </source>
</evidence>
<dbReference type="Proteomes" id="UP000789920">
    <property type="component" value="Unassembled WGS sequence"/>
</dbReference>
<keyword evidence="2" id="KW-1185">Reference proteome</keyword>